<dbReference type="InterPro" id="IPR001715">
    <property type="entry name" value="CH_dom"/>
</dbReference>
<accession>A0ABM1S368</accession>
<keyword evidence="4" id="KW-1185">Reference proteome</keyword>
<dbReference type="InterPro" id="IPR036872">
    <property type="entry name" value="CH_dom_sf"/>
</dbReference>
<feature type="coiled-coil region" evidence="1">
    <location>
        <begin position="265"/>
        <end position="295"/>
    </location>
</feature>
<dbReference type="PANTHER" id="PTHR23167:SF69">
    <property type="entry name" value="FI18193P1"/>
    <property type="match status" value="1"/>
</dbReference>
<evidence type="ECO:0000313" key="5">
    <source>
        <dbReference type="RefSeq" id="XP_022238073.1"/>
    </source>
</evidence>
<gene>
    <name evidence="5" type="primary">LOC106478693</name>
</gene>
<proteinExistence type="predicted"/>
<dbReference type="PANTHER" id="PTHR23167">
    <property type="entry name" value="CALPONIN HOMOLOGY DOMAIN-CONTAINING PROTEIN DDB_G0272472-RELATED"/>
    <property type="match status" value="1"/>
</dbReference>
<evidence type="ECO:0000259" key="3">
    <source>
        <dbReference type="PROSITE" id="PS50021"/>
    </source>
</evidence>
<dbReference type="InterPro" id="IPR050540">
    <property type="entry name" value="F-actin_Monoox_Mical"/>
</dbReference>
<evidence type="ECO:0000256" key="1">
    <source>
        <dbReference type="SAM" id="Coils"/>
    </source>
</evidence>
<dbReference type="SUPFAM" id="SSF47576">
    <property type="entry name" value="Calponin-homology domain, CH-domain"/>
    <property type="match status" value="1"/>
</dbReference>
<feature type="region of interest" description="Disordered" evidence="2">
    <location>
        <begin position="645"/>
        <end position="668"/>
    </location>
</feature>
<dbReference type="RefSeq" id="XP_022238073.1">
    <property type="nucleotide sequence ID" value="XM_022382365.1"/>
</dbReference>
<protein>
    <submittedName>
        <fullName evidence="5">Cytospin-A-like</fullName>
    </submittedName>
</protein>
<dbReference type="Proteomes" id="UP000694941">
    <property type="component" value="Unplaced"/>
</dbReference>
<evidence type="ECO:0000313" key="4">
    <source>
        <dbReference type="Proteomes" id="UP000694941"/>
    </source>
</evidence>
<organism evidence="4 5">
    <name type="scientific">Limulus polyphemus</name>
    <name type="common">Atlantic horseshoe crab</name>
    <dbReference type="NCBI Taxonomy" id="6850"/>
    <lineage>
        <taxon>Eukaryota</taxon>
        <taxon>Metazoa</taxon>
        <taxon>Ecdysozoa</taxon>
        <taxon>Arthropoda</taxon>
        <taxon>Chelicerata</taxon>
        <taxon>Merostomata</taxon>
        <taxon>Xiphosura</taxon>
        <taxon>Limulidae</taxon>
        <taxon>Limulus</taxon>
    </lineage>
</organism>
<dbReference type="InterPro" id="IPR041577">
    <property type="entry name" value="RT_RNaseH_2"/>
</dbReference>
<feature type="domain" description="Calponin-homology (CH)" evidence="3">
    <location>
        <begin position="840"/>
        <end position="950"/>
    </location>
</feature>
<dbReference type="GeneID" id="106478693"/>
<feature type="region of interest" description="Disordered" evidence="2">
    <location>
        <begin position="764"/>
        <end position="789"/>
    </location>
</feature>
<sequence length="951" mass="108255">MEAVNEETETEMNTEKKISGAGWKNLEKDISEIVKNAIELAVEVIVQREQVQEFRLMQTHSDQESCSITEQQRNEEGTSEIAQRYKDEEVNILTKYIQSINDMQPLKESKEKYLNDSSSASLQTLEASDERSKVPEINYCTVSSNRKSFNSLETGKNVGLGISSNHDKECLLRRSVSEPLADPGQESTNNQLLSGAYSLESLKFGEAQSEDLEQEMEKTMQVNLSRAGRRLSEWDKMSSSSISEVSLACLQDRIIQMEETQYSTSEELQATLQELTDLQEQVRELQVENEHLRDEKGVLLESLCSQTEKLEECREQICHLKQLLFEKYDDPSLEVTEREENLVHLLKAVHSEHKLLSFSHGELSSTMQTVNQGALEQEKELLMLENHVEILKSTVESLTAKKKLLEDQLSEDKELISNHQIEVLQLKLQLQNEQQRVQELHQEREAQATSELEVMLQDARADKEKEEGKVMRLQEQLALGQWEVARLKDQLIQSQEEIMVVKNNAKTQMSDFQYKLQILEANKEVLEREAALLQDALQQAEMKYQQHLENERELTTTIEELQKSFGDTTMQLQDTQKELECTLQKHALQFFQTEEWKQFQDDLLTTVRVANDFKTETQQNMEATMEENKELRKKIKILEMDIQKYKSRAPSRSPSHQRKESLRSLSNPFPTSDISILHSMGQELASVRKQLNSTKRGDYYNTQQLSVRSLIESIEKVKGPTTRVESSSVSLCSDHANTKSPSPHMIDGKINDIITKHACPDSGGVLTDSRTKKSTVSGEPLGTSSEGLTLTNFSTPSEPLATHPVSILTNKVDSAQRNKCVHGDTPEKKDPLAALIKGGGSKRNALLRWCQNRTVGYRMAIQKLKNILGSLPILRMPDFNKLFIVQADASDIGTGAVLLQEQRRNFTLAFQAAESIGIPTTLDINEILAQERPDWQSIMAYVTAIYRHFEN</sequence>
<keyword evidence="1" id="KW-0175">Coiled coil</keyword>
<dbReference type="PROSITE" id="PS50021">
    <property type="entry name" value="CH"/>
    <property type="match status" value="1"/>
</dbReference>
<feature type="coiled-coil region" evidence="1">
    <location>
        <begin position="388"/>
        <end position="578"/>
    </location>
</feature>
<evidence type="ECO:0000256" key="2">
    <source>
        <dbReference type="SAM" id="MobiDB-lite"/>
    </source>
</evidence>
<dbReference type="Pfam" id="PF17919">
    <property type="entry name" value="RT_RNaseH_2"/>
    <property type="match status" value="1"/>
</dbReference>
<dbReference type="Gene3D" id="1.10.418.10">
    <property type="entry name" value="Calponin-like domain"/>
    <property type="match status" value="1"/>
</dbReference>
<feature type="compositionally biased region" description="Polar residues" evidence="2">
    <location>
        <begin position="774"/>
        <end position="789"/>
    </location>
</feature>
<reference evidence="5" key="1">
    <citation type="submission" date="2025-08" db="UniProtKB">
        <authorList>
            <consortium name="RefSeq"/>
        </authorList>
    </citation>
    <scope>IDENTIFICATION</scope>
    <source>
        <tissue evidence="5">Muscle</tissue>
    </source>
</reference>
<name>A0ABM1S368_LIMPO</name>